<accession>A0A8H7I8K9</accession>
<sequence>MPRHSTPRSSVLPRESIPIDSPSNPFGPTRYSIEQSSPEELVIPQPIQPYESPIKPHASMPALEDPQAGPSSSRRISPHSHKSSSRHSPRLSPLEYEAIQEANKLAKPSSSIRKPSPFGHKTSPATFQRMIPVFGLPDIEMLEPSSSKTQPSEPMNSHELKRSKGKTSEAHISKHRETQAALLDPNDRSFTNDPAIQKYLPYSPSTTLYPLNEESPGEFNYQPDCTQMTSWCRKNPQANSFRKVYRQLGRVFYHVEIPPAHENRYPSPSCEQWASHYFKLLDTVVTFRPTCRITTKLVPAQEINHWPEYGKLHIDLNKLIKRTVHSIYDMEELLPIPEWPEHDCLFTSHSFEVAAVTYRDQMERFIQKLYEILGRQLQTGPPSPVISAGHLSEVEPGQEHLRDRTLQLKQDMTLLVPKSSRASSVTPQEAAQENLLRSLIKPTSQVTITSPLLPEPQVSPPAVALNTSSSTPPGHPLSSLHSSKASLTVTMQPRYLGPDNGTLLIPSEPLPPPPSSIATSSSRSIPLGRIPEESPHVTLQVPPTLERTERLRREATRSLGPRPPGTAFFGSKATIIKGWLQTNNGPKKRITFDSGSEITLINESILKTLDPSPRVRIGQKLKLIQVTGNSSLSQYISLPIIFDTEQGLVKMIVEAYIVPNMNTPFILGTDFASQYQLSLVRNGEGTRIVFGDTGRSIPVEESDSSPRIDQQGNTFMVEVAQGFIKNSEKIKISKKAYKKRLQHRKLPPNTVKVKVYETVTIPAHTIKLIKVKTIWKEGQASGFMDRSFNSHHKKNICLQ</sequence>
<dbReference type="SUPFAM" id="SSF50630">
    <property type="entry name" value="Acid proteases"/>
    <property type="match status" value="1"/>
</dbReference>
<name>A0A8H7I8K9_9AGAM</name>
<feature type="compositionally biased region" description="Low complexity" evidence="1">
    <location>
        <begin position="467"/>
        <end position="481"/>
    </location>
</feature>
<dbReference type="AlphaFoldDB" id="A0A8H7I8K9"/>
<evidence type="ECO:0000313" key="2">
    <source>
        <dbReference type="EMBL" id="KAF8751098.1"/>
    </source>
</evidence>
<reference evidence="2" key="1">
    <citation type="submission" date="2020-09" db="EMBL/GenBank/DDBJ databases">
        <title>Comparative genome analyses of four rice-infecting Rhizoctonia solani isolates reveal extensive enrichment of homogalacturonan modification genes.</title>
        <authorList>
            <person name="Lee D.-Y."/>
            <person name="Jeon J."/>
            <person name="Kim K.-T."/>
            <person name="Cheong K."/>
            <person name="Song H."/>
            <person name="Choi G."/>
            <person name="Ko J."/>
            <person name="Opiyo S.O."/>
            <person name="Zuo S."/>
            <person name="Madhav S."/>
            <person name="Lee Y.-H."/>
            <person name="Wang G.-L."/>
        </authorList>
    </citation>
    <scope>NUCLEOTIDE SEQUENCE</scope>
    <source>
        <strain evidence="2">AG1-IA B2</strain>
    </source>
</reference>
<feature type="compositionally biased region" description="Polar residues" evidence="1">
    <location>
        <begin position="21"/>
        <end position="38"/>
    </location>
</feature>
<gene>
    <name evidence="2" type="ORF">RHS01_08806</name>
</gene>
<protein>
    <submittedName>
        <fullName evidence="2">Uncharacterized protein</fullName>
    </submittedName>
</protein>
<dbReference type="EMBL" id="JACYCF010000018">
    <property type="protein sequence ID" value="KAF8751098.1"/>
    <property type="molecule type" value="Genomic_DNA"/>
</dbReference>
<comment type="caution">
    <text evidence="2">The sequence shown here is derived from an EMBL/GenBank/DDBJ whole genome shotgun (WGS) entry which is preliminary data.</text>
</comment>
<organism evidence="2 3">
    <name type="scientific">Rhizoctonia solani</name>
    <dbReference type="NCBI Taxonomy" id="456999"/>
    <lineage>
        <taxon>Eukaryota</taxon>
        <taxon>Fungi</taxon>
        <taxon>Dikarya</taxon>
        <taxon>Basidiomycota</taxon>
        <taxon>Agaricomycotina</taxon>
        <taxon>Agaricomycetes</taxon>
        <taxon>Cantharellales</taxon>
        <taxon>Ceratobasidiaceae</taxon>
        <taxon>Rhizoctonia</taxon>
    </lineage>
</organism>
<proteinExistence type="predicted"/>
<feature type="compositionally biased region" description="Basic residues" evidence="1">
    <location>
        <begin position="76"/>
        <end position="89"/>
    </location>
</feature>
<dbReference type="Proteomes" id="UP000614334">
    <property type="component" value="Unassembled WGS sequence"/>
</dbReference>
<feature type="compositionally biased region" description="Polar residues" evidence="1">
    <location>
        <begin position="144"/>
        <end position="155"/>
    </location>
</feature>
<dbReference type="CDD" id="cd00303">
    <property type="entry name" value="retropepsin_like"/>
    <property type="match status" value="1"/>
</dbReference>
<dbReference type="Gene3D" id="2.40.70.10">
    <property type="entry name" value="Acid Proteases"/>
    <property type="match status" value="1"/>
</dbReference>
<feature type="region of interest" description="Disordered" evidence="1">
    <location>
        <begin position="141"/>
        <end position="168"/>
    </location>
</feature>
<evidence type="ECO:0000313" key="3">
    <source>
        <dbReference type="Proteomes" id="UP000614334"/>
    </source>
</evidence>
<feature type="compositionally biased region" description="Basic and acidic residues" evidence="1">
    <location>
        <begin position="156"/>
        <end position="168"/>
    </location>
</feature>
<evidence type="ECO:0000256" key="1">
    <source>
        <dbReference type="SAM" id="MobiDB-lite"/>
    </source>
</evidence>
<feature type="region of interest" description="Disordered" evidence="1">
    <location>
        <begin position="1"/>
        <end position="124"/>
    </location>
</feature>
<dbReference type="InterPro" id="IPR021109">
    <property type="entry name" value="Peptidase_aspartic_dom_sf"/>
</dbReference>
<feature type="region of interest" description="Disordered" evidence="1">
    <location>
        <begin position="450"/>
        <end position="481"/>
    </location>
</feature>